<dbReference type="AlphaFoldDB" id="A0A821XNV0"/>
<sequence length="107" mass="12436">MDTYSKLLLGNQLFPIDAIEHFGKRHPKWYNMSGREKASLMLHVMICMLLCNKKKTVDHLFARKRKGKEVQGETSENLDIVDLETRKLIRVRYSIASSLKSSKLPMK</sequence>
<accession>A0A821XNV0</accession>
<dbReference type="Proteomes" id="UP000663880">
    <property type="component" value="Unassembled WGS sequence"/>
</dbReference>
<proteinExistence type="predicted"/>
<evidence type="ECO:0000313" key="1">
    <source>
        <dbReference type="EMBL" id="CAF4947343.1"/>
    </source>
</evidence>
<comment type="caution">
    <text evidence="1">The sequence shown here is derived from an EMBL/GenBank/DDBJ whole genome shotgun (WGS) entry which is preliminary data.</text>
</comment>
<evidence type="ECO:0000313" key="2">
    <source>
        <dbReference type="Proteomes" id="UP000663880"/>
    </source>
</evidence>
<reference evidence="1" key="1">
    <citation type="submission" date="2021-02" db="EMBL/GenBank/DDBJ databases">
        <authorList>
            <person name="Steward A R."/>
        </authorList>
    </citation>
    <scope>NUCLEOTIDE SEQUENCE</scope>
</reference>
<organism evidence="1 2">
    <name type="scientific">Pieris macdunnoughi</name>
    <dbReference type="NCBI Taxonomy" id="345717"/>
    <lineage>
        <taxon>Eukaryota</taxon>
        <taxon>Metazoa</taxon>
        <taxon>Ecdysozoa</taxon>
        <taxon>Arthropoda</taxon>
        <taxon>Hexapoda</taxon>
        <taxon>Insecta</taxon>
        <taxon>Pterygota</taxon>
        <taxon>Neoptera</taxon>
        <taxon>Endopterygota</taxon>
        <taxon>Lepidoptera</taxon>
        <taxon>Glossata</taxon>
        <taxon>Ditrysia</taxon>
        <taxon>Papilionoidea</taxon>
        <taxon>Pieridae</taxon>
        <taxon>Pierinae</taxon>
        <taxon>Pieris</taxon>
    </lineage>
</organism>
<gene>
    <name evidence="1" type="ORF">PMACD_LOCUS15313</name>
</gene>
<dbReference type="EMBL" id="CAJOBZ010000070">
    <property type="protein sequence ID" value="CAF4947343.1"/>
    <property type="molecule type" value="Genomic_DNA"/>
</dbReference>
<protein>
    <submittedName>
        <fullName evidence="1">Uncharacterized protein</fullName>
    </submittedName>
</protein>
<keyword evidence="2" id="KW-1185">Reference proteome</keyword>
<name>A0A821XNV0_9NEOP</name>